<name>A0A833PCY2_ACIBZ</name>
<comment type="subcellular location">
    <subcellularLocation>
        <location evidence="1 7">Cell membrane</location>
        <topology evidence="1 7">Multi-pass membrane protein</topology>
    </subcellularLocation>
</comment>
<dbReference type="Pfam" id="PF03631">
    <property type="entry name" value="Virul_fac_BrkB"/>
    <property type="match status" value="1"/>
</dbReference>
<comment type="caution">
    <text evidence="8">The sequence shown here is derived from an EMBL/GenBank/DDBJ whole genome shotgun (WGS) entry which is preliminary data.</text>
</comment>
<protein>
    <recommendedName>
        <fullName evidence="7">UPF0761 membrane protein GAK29_02818</fullName>
    </recommendedName>
</protein>
<evidence type="ECO:0000256" key="2">
    <source>
        <dbReference type="ARBA" id="ARBA00022475"/>
    </source>
</evidence>
<feature type="transmembrane region" description="Helical" evidence="7">
    <location>
        <begin position="208"/>
        <end position="227"/>
    </location>
</feature>
<organism evidence="8 9">
    <name type="scientific">Acinetobacter bereziniae</name>
    <name type="common">Acinetobacter genomosp. 10</name>
    <dbReference type="NCBI Taxonomy" id="106648"/>
    <lineage>
        <taxon>Bacteria</taxon>
        <taxon>Pseudomonadati</taxon>
        <taxon>Pseudomonadota</taxon>
        <taxon>Gammaproteobacteria</taxon>
        <taxon>Moraxellales</taxon>
        <taxon>Moraxellaceae</taxon>
        <taxon>Acinetobacter</taxon>
    </lineage>
</organism>
<dbReference type="EMBL" id="WNDP01000072">
    <property type="protein sequence ID" value="KAF1023935.1"/>
    <property type="molecule type" value="Genomic_DNA"/>
</dbReference>
<feature type="transmembrane region" description="Helical" evidence="7">
    <location>
        <begin position="38"/>
        <end position="60"/>
    </location>
</feature>
<feature type="transmembrane region" description="Helical" evidence="7">
    <location>
        <begin position="180"/>
        <end position="201"/>
    </location>
</feature>
<dbReference type="PANTHER" id="PTHR30213:SF0">
    <property type="entry name" value="UPF0761 MEMBRANE PROTEIN YIHY"/>
    <property type="match status" value="1"/>
</dbReference>
<dbReference type="NCBIfam" id="TIGR00765">
    <property type="entry name" value="yihY_not_rbn"/>
    <property type="match status" value="1"/>
</dbReference>
<feature type="transmembrane region" description="Helical" evidence="7">
    <location>
        <begin position="100"/>
        <end position="119"/>
    </location>
</feature>
<dbReference type="GO" id="GO:0005886">
    <property type="term" value="C:plasma membrane"/>
    <property type="evidence" value="ECO:0007669"/>
    <property type="project" value="UniProtKB-SubCell"/>
</dbReference>
<keyword evidence="4 7" id="KW-0812">Transmembrane</keyword>
<comment type="similarity">
    <text evidence="7">Belongs to the UPF0761 family.</text>
</comment>
<dbReference type="InterPro" id="IPR023679">
    <property type="entry name" value="UPF0761_bac"/>
</dbReference>
<sequence>MLELIKKLPFYQKTWFQFILFVVRRFEADRCRDQAGSLTYTTLFAVVPMLTVFLVIISSIKALEPARQQLQQMIYSNFLPKTSIAFDKAFNVFTENSSNLTVIGVLFLFITTVLMLTSIESVFNRIWRVKETRNGIIGFMRYWTIISLGPILLGSAFVISSTLASMNVLSNNFAGYEVDGTALFAVISFALTTLGFFILYWTIPNRSVPIKAAIIAGLFGAIAFELLKDLFGFVMTNFTSYTLVYGAFAAVPIFLLWIFLSWNIVLLGVEISYALTAFHTGKIQTRHPVLMMLDILELFYKKQKTGQVVTDTEALDILGRGEIGRWPRYVQLLEKQNLVKRTDNNEYVLVRNLDEIDFWSFYTSLPYTLPRRKDVEHVHDDDVWMKHIGPTLIESDEYLAAKLSIPLSTILDDK</sequence>
<feature type="transmembrane region" description="Helical" evidence="7">
    <location>
        <begin position="140"/>
        <end position="160"/>
    </location>
</feature>
<dbReference type="AlphaFoldDB" id="A0A833PCY2"/>
<keyword evidence="6 7" id="KW-0472">Membrane</keyword>
<evidence type="ECO:0000256" key="7">
    <source>
        <dbReference type="HAMAP-Rule" id="MF_00672"/>
    </source>
</evidence>
<evidence type="ECO:0000256" key="3">
    <source>
        <dbReference type="ARBA" id="ARBA00022519"/>
    </source>
</evidence>
<dbReference type="Proteomes" id="UP000490535">
    <property type="component" value="Unassembled WGS sequence"/>
</dbReference>
<evidence type="ECO:0000256" key="1">
    <source>
        <dbReference type="ARBA" id="ARBA00004651"/>
    </source>
</evidence>
<keyword evidence="5 7" id="KW-1133">Transmembrane helix</keyword>
<evidence type="ECO:0000256" key="6">
    <source>
        <dbReference type="ARBA" id="ARBA00023136"/>
    </source>
</evidence>
<dbReference type="InterPro" id="IPR017039">
    <property type="entry name" value="Virul_fac_BrkB"/>
</dbReference>
<accession>A0A833PCY2</accession>
<evidence type="ECO:0000313" key="9">
    <source>
        <dbReference type="Proteomes" id="UP000490535"/>
    </source>
</evidence>
<dbReference type="HAMAP" id="MF_00672">
    <property type="entry name" value="UPF0761"/>
    <property type="match status" value="1"/>
</dbReference>
<reference evidence="9" key="1">
    <citation type="journal article" date="2020" name="MBio">
        <title>Horizontal gene transfer to a defensive symbiont with a reduced genome amongst a multipartite beetle microbiome.</title>
        <authorList>
            <person name="Waterworth S.C."/>
            <person name="Florez L.V."/>
            <person name="Rees E.R."/>
            <person name="Hertweck C."/>
            <person name="Kaltenpoth M."/>
            <person name="Kwan J.C."/>
        </authorList>
    </citation>
    <scope>NUCLEOTIDE SEQUENCE [LARGE SCALE GENOMIC DNA]</scope>
</reference>
<feature type="transmembrane region" description="Helical" evidence="7">
    <location>
        <begin position="247"/>
        <end position="269"/>
    </location>
</feature>
<dbReference type="PANTHER" id="PTHR30213">
    <property type="entry name" value="INNER MEMBRANE PROTEIN YHJD"/>
    <property type="match status" value="1"/>
</dbReference>
<proteinExistence type="inferred from homology"/>
<evidence type="ECO:0000256" key="4">
    <source>
        <dbReference type="ARBA" id="ARBA00022692"/>
    </source>
</evidence>
<keyword evidence="3" id="KW-0997">Cell inner membrane</keyword>
<gene>
    <name evidence="8" type="ORF">GAK29_02818</name>
</gene>
<evidence type="ECO:0000256" key="5">
    <source>
        <dbReference type="ARBA" id="ARBA00022989"/>
    </source>
</evidence>
<keyword evidence="2 7" id="KW-1003">Cell membrane</keyword>
<evidence type="ECO:0000313" key="8">
    <source>
        <dbReference type="EMBL" id="KAF1023935.1"/>
    </source>
</evidence>